<dbReference type="InterPro" id="IPR011079">
    <property type="entry name" value="Ala_racemase_C"/>
</dbReference>
<dbReference type="UniPathway" id="UPA00042">
    <property type="reaction ID" value="UER00497"/>
</dbReference>
<dbReference type="OrthoDB" id="9813814at2"/>
<dbReference type="Proteomes" id="UP000295680">
    <property type="component" value="Unassembled WGS sequence"/>
</dbReference>
<dbReference type="InterPro" id="IPR029066">
    <property type="entry name" value="PLP-binding_barrel"/>
</dbReference>
<evidence type="ECO:0000313" key="9">
    <source>
        <dbReference type="Proteomes" id="UP000295680"/>
    </source>
</evidence>
<dbReference type="SMART" id="SM01005">
    <property type="entry name" value="Ala_racemase_C"/>
    <property type="match status" value="1"/>
</dbReference>
<name>A0A4R2K2J5_9PSEU</name>
<evidence type="ECO:0000256" key="4">
    <source>
        <dbReference type="HAMAP-Rule" id="MF_01201"/>
    </source>
</evidence>
<dbReference type="GO" id="GO:0005829">
    <property type="term" value="C:cytosol"/>
    <property type="evidence" value="ECO:0007669"/>
    <property type="project" value="TreeGrafter"/>
</dbReference>
<dbReference type="PANTHER" id="PTHR30511:SF0">
    <property type="entry name" value="ALANINE RACEMASE, CATABOLIC-RELATED"/>
    <property type="match status" value="1"/>
</dbReference>
<dbReference type="InterPro" id="IPR009006">
    <property type="entry name" value="Ala_racemase/Decarboxylase_C"/>
</dbReference>
<dbReference type="InterPro" id="IPR000821">
    <property type="entry name" value="Ala_racemase"/>
</dbReference>
<dbReference type="PANTHER" id="PTHR30511">
    <property type="entry name" value="ALANINE RACEMASE"/>
    <property type="match status" value="1"/>
</dbReference>
<evidence type="ECO:0000259" key="7">
    <source>
        <dbReference type="SMART" id="SM01005"/>
    </source>
</evidence>
<gene>
    <name evidence="8" type="ORF">EV192_1011729</name>
</gene>
<proteinExistence type="inferred from homology"/>
<dbReference type="SUPFAM" id="SSF51419">
    <property type="entry name" value="PLP-binding barrel"/>
    <property type="match status" value="1"/>
</dbReference>
<evidence type="ECO:0000256" key="2">
    <source>
        <dbReference type="ARBA" id="ARBA00022898"/>
    </source>
</evidence>
<dbReference type="Pfam" id="PF01168">
    <property type="entry name" value="Ala_racemase_N"/>
    <property type="match status" value="1"/>
</dbReference>
<comment type="catalytic activity">
    <reaction evidence="4">
        <text>L-alanine = D-alanine</text>
        <dbReference type="Rhea" id="RHEA:20249"/>
        <dbReference type="ChEBI" id="CHEBI:57416"/>
        <dbReference type="ChEBI" id="CHEBI:57972"/>
        <dbReference type="EC" id="5.1.1.1"/>
    </reaction>
</comment>
<evidence type="ECO:0000256" key="6">
    <source>
        <dbReference type="PIRSR" id="PIRSR600821-52"/>
    </source>
</evidence>
<dbReference type="GO" id="GO:0030632">
    <property type="term" value="P:D-alanine biosynthetic process"/>
    <property type="evidence" value="ECO:0007669"/>
    <property type="project" value="UniProtKB-UniRule"/>
</dbReference>
<dbReference type="AlphaFoldDB" id="A0A4R2K2J5"/>
<feature type="active site" description="Proton acceptor; specific for D-alanine" evidence="4">
    <location>
        <position position="43"/>
    </location>
</feature>
<dbReference type="PRINTS" id="PR00992">
    <property type="entry name" value="ALARACEMASE"/>
</dbReference>
<dbReference type="Pfam" id="PF00842">
    <property type="entry name" value="Ala_racemase_C"/>
    <property type="match status" value="1"/>
</dbReference>
<dbReference type="Gene3D" id="3.20.20.10">
    <property type="entry name" value="Alanine racemase"/>
    <property type="match status" value="1"/>
</dbReference>
<keyword evidence="2 4" id="KW-0663">Pyridoxal phosphate</keyword>
<dbReference type="EC" id="5.1.1.1" evidence="4"/>
<feature type="modified residue" description="N6-(pyridoxal phosphate)lysine" evidence="4 5">
    <location>
        <position position="43"/>
    </location>
</feature>
<evidence type="ECO:0000313" key="8">
    <source>
        <dbReference type="EMBL" id="TCO65937.1"/>
    </source>
</evidence>
<evidence type="ECO:0000256" key="1">
    <source>
        <dbReference type="ARBA" id="ARBA00001933"/>
    </source>
</evidence>
<dbReference type="SUPFAM" id="SSF50621">
    <property type="entry name" value="Alanine racemase C-terminal domain-like"/>
    <property type="match status" value="1"/>
</dbReference>
<keyword evidence="3 4" id="KW-0413">Isomerase</keyword>
<feature type="binding site" evidence="4 6">
    <location>
        <position position="141"/>
    </location>
    <ligand>
        <name>substrate</name>
    </ligand>
</feature>
<dbReference type="CDD" id="cd00430">
    <property type="entry name" value="PLPDE_III_AR"/>
    <property type="match status" value="1"/>
</dbReference>
<comment type="similarity">
    <text evidence="4">Belongs to the alanine racemase family.</text>
</comment>
<organism evidence="8 9">
    <name type="scientific">Actinocrispum wychmicini</name>
    <dbReference type="NCBI Taxonomy" id="1213861"/>
    <lineage>
        <taxon>Bacteria</taxon>
        <taxon>Bacillati</taxon>
        <taxon>Actinomycetota</taxon>
        <taxon>Actinomycetes</taxon>
        <taxon>Pseudonocardiales</taxon>
        <taxon>Pseudonocardiaceae</taxon>
        <taxon>Actinocrispum</taxon>
    </lineage>
</organism>
<accession>A0A4R2K2J5</accession>
<protein>
    <recommendedName>
        <fullName evidence="4">Alanine racemase</fullName>
        <ecNumber evidence="4">5.1.1.1</ecNumber>
    </recommendedName>
</protein>
<comment type="pathway">
    <text evidence="4">Amino-acid biosynthesis; D-alanine biosynthesis; D-alanine from L-alanine: step 1/1.</text>
</comment>
<dbReference type="GO" id="GO:0008784">
    <property type="term" value="F:alanine racemase activity"/>
    <property type="evidence" value="ECO:0007669"/>
    <property type="project" value="UniProtKB-UniRule"/>
</dbReference>
<comment type="function">
    <text evidence="4">Catalyzes the interconversion of L-alanine and D-alanine. May also act on other amino acids.</text>
</comment>
<dbReference type="RefSeq" id="WP_132112695.1">
    <property type="nucleotide sequence ID" value="NZ_SLWS01000001.1"/>
</dbReference>
<dbReference type="InterPro" id="IPR001608">
    <property type="entry name" value="Ala_racemase_N"/>
</dbReference>
<dbReference type="Gene3D" id="2.40.37.10">
    <property type="entry name" value="Lyase, Ornithine Decarboxylase, Chain A, domain 1"/>
    <property type="match status" value="1"/>
</dbReference>
<evidence type="ECO:0000256" key="5">
    <source>
        <dbReference type="PIRSR" id="PIRSR600821-50"/>
    </source>
</evidence>
<dbReference type="HAMAP" id="MF_01201">
    <property type="entry name" value="Ala_racemase"/>
    <property type="match status" value="1"/>
</dbReference>
<feature type="domain" description="Alanine racemase C-terminal" evidence="7">
    <location>
        <begin position="247"/>
        <end position="374"/>
    </location>
</feature>
<sequence length="393" mass="41228">MAKPDGPAEPRWHRTVVSVDRDAIGHNVRQLSPPGVPVMAMVKGDAYGHGAIEAAATAVAAGARWLGVALVQEGLRLRQAGFAVPIFVSTELPAGSEVDAVRADLRISVHTDDGLLRLADAARALDRPVGAHLAVDTGLARAGVAGHDAVGFAGRLARAGLRLDGVWTHLAKSEDIDSFTARQLDRFDEVLAGLHAGGHRPVLRHAANTAAVLAWPRSHLDLVRPGIGLFGAILNAGLSGADALRPALTWRSRVVQTSRLRAGQGVSYGLTYRVAGPATVATVAVGFADGYPRQLSNRGEVLIRGRRYPVAGVIAMDQLTVDVGDDPVAPGDEVVLIGRQGEQSITVAEVADWAGTIPDEVFCGISARVPRDYVGSPPPAEVFKTHQLGVSRS</sequence>
<feature type="binding site" evidence="4 6">
    <location>
        <position position="316"/>
    </location>
    <ligand>
        <name>substrate</name>
    </ligand>
</feature>
<feature type="active site" description="Proton acceptor; specific for L-alanine" evidence="4">
    <location>
        <position position="268"/>
    </location>
</feature>
<comment type="cofactor">
    <cofactor evidence="1 4 5">
        <name>pyridoxal 5'-phosphate</name>
        <dbReference type="ChEBI" id="CHEBI:597326"/>
    </cofactor>
</comment>
<dbReference type="NCBIfam" id="TIGR00492">
    <property type="entry name" value="alr"/>
    <property type="match status" value="1"/>
</dbReference>
<evidence type="ECO:0000256" key="3">
    <source>
        <dbReference type="ARBA" id="ARBA00023235"/>
    </source>
</evidence>
<reference evidence="8 9" key="1">
    <citation type="submission" date="2019-03" db="EMBL/GenBank/DDBJ databases">
        <title>Genomic Encyclopedia of Type Strains, Phase IV (KMG-IV): sequencing the most valuable type-strain genomes for metagenomic binning, comparative biology and taxonomic classification.</title>
        <authorList>
            <person name="Goeker M."/>
        </authorList>
    </citation>
    <scope>NUCLEOTIDE SEQUENCE [LARGE SCALE GENOMIC DNA]</scope>
    <source>
        <strain evidence="8 9">DSM 45934</strain>
    </source>
</reference>
<dbReference type="GO" id="GO:0030170">
    <property type="term" value="F:pyridoxal phosphate binding"/>
    <property type="evidence" value="ECO:0007669"/>
    <property type="project" value="UniProtKB-UniRule"/>
</dbReference>
<dbReference type="EMBL" id="SLWS01000001">
    <property type="protein sequence ID" value="TCO65937.1"/>
    <property type="molecule type" value="Genomic_DNA"/>
</dbReference>
<keyword evidence="9" id="KW-1185">Reference proteome</keyword>
<comment type="caution">
    <text evidence="8">The sequence shown here is derived from an EMBL/GenBank/DDBJ whole genome shotgun (WGS) entry which is preliminary data.</text>
</comment>